<comment type="similarity">
    <text evidence="1">Belongs to the amidase family.</text>
</comment>
<name>A0A6N8CS96_9BACI</name>
<proteinExistence type="inferred from homology"/>
<accession>A0A6N8CS96</accession>
<dbReference type="InterPro" id="IPR023631">
    <property type="entry name" value="Amidase_dom"/>
</dbReference>
<dbReference type="Gene3D" id="3.90.1300.10">
    <property type="entry name" value="Amidase signature (AS) domain"/>
    <property type="match status" value="1"/>
</dbReference>
<dbReference type="EMBL" id="WNHB01000017">
    <property type="protein sequence ID" value="MTT32560.1"/>
    <property type="molecule type" value="Genomic_DNA"/>
</dbReference>
<sequence length="478" mass="53502">MSSQQSYSANELLRRYKSKTLSPLEYIQNLFHRIELINPKINAFVALNKEKALYQAKQAERIYGKNDNARPLEGVPIAIKDLTNTKGLRTTYGCLVYKDHIPKRDATIVKRLKEAGAIIIGKTNTPEFGHTGTTTNLLFGPSRNPWDLAKATGGSSGGSAAAVAAGLVPLAEGSDGGGSIRIPSSFCGVYGFKPSFGRIPMDNHLDGIFGNHEPFVHYGVIGRHIDDMALMFDVVQGDAMTDPFSLPKMQESVARLINLKTRDFRIGWTSDFGIYTLDEEVNHLFFDTLSKLERLGITVEHVNIDMKKTLPEYIAYFESLWTCGLAASTGEFADKHRDRLPETLLSMIERGKQLSAVEFKSLETYRAYLYHMMESHFQTYDIILSPTLAVPPFDYDQEGPFHINGKKIKRDSDWVMTQLYNLTGEPAISIPIGFTKKTKLPVGIQAAARRLDDVRLLQFAKLMEDDFQIPTLAPQNHD</sequence>
<dbReference type="GO" id="GO:0003824">
    <property type="term" value="F:catalytic activity"/>
    <property type="evidence" value="ECO:0007669"/>
    <property type="project" value="InterPro"/>
</dbReference>
<reference evidence="3 4" key="1">
    <citation type="submission" date="2019-11" db="EMBL/GenBank/DDBJ databases">
        <title>Terrilactibacillus tamarindus sp. nov. BCM23-1 isolated from bark of Tamarindus indica.</title>
        <authorList>
            <person name="Kingkaew E."/>
            <person name="Tanasupawat S."/>
        </authorList>
    </citation>
    <scope>NUCLEOTIDE SEQUENCE [LARGE SCALE GENOMIC DNA]</scope>
    <source>
        <strain evidence="3 4">BCM23-1</strain>
    </source>
</reference>
<dbReference type="InterPro" id="IPR000120">
    <property type="entry name" value="Amidase"/>
</dbReference>
<evidence type="ECO:0000313" key="4">
    <source>
        <dbReference type="Proteomes" id="UP000440978"/>
    </source>
</evidence>
<keyword evidence="4" id="KW-1185">Reference proteome</keyword>
<dbReference type="InterPro" id="IPR036928">
    <property type="entry name" value="AS_sf"/>
</dbReference>
<comment type="caution">
    <text evidence="3">The sequence shown here is derived from an EMBL/GenBank/DDBJ whole genome shotgun (WGS) entry which is preliminary data.</text>
</comment>
<dbReference type="OrthoDB" id="9811471at2"/>
<dbReference type="RefSeq" id="WP_155219872.1">
    <property type="nucleotide sequence ID" value="NZ_WNHB01000017.1"/>
</dbReference>
<protein>
    <submittedName>
        <fullName evidence="3">Amidase</fullName>
    </submittedName>
</protein>
<dbReference type="InterPro" id="IPR020556">
    <property type="entry name" value="Amidase_CS"/>
</dbReference>
<dbReference type="PANTHER" id="PTHR11895">
    <property type="entry name" value="TRANSAMIDASE"/>
    <property type="match status" value="1"/>
</dbReference>
<dbReference type="AlphaFoldDB" id="A0A6N8CS96"/>
<evidence type="ECO:0000313" key="3">
    <source>
        <dbReference type="EMBL" id="MTT32560.1"/>
    </source>
</evidence>
<organism evidence="3 4">
    <name type="scientific">Terrilactibacillus tamarindi</name>
    <dbReference type="NCBI Taxonomy" id="2599694"/>
    <lineage>
        <taxon>Bacteria</taxon>
        <taxon>Bacillati</taxon>
        <taxon>Bacillota</taxon>
        <taxon>Bacilli</taxon>
        <taxon>Bacillales</taxon>
        <taxon>Bacillaceae</taxon>
        <taxon>Terrilactibacillus</taxon>
    </lineage>
</organism>
<dbReference type="PROSITE" id="PS00571">
    <property type="entry name" value="AMIDASES"/>
    <property type="match status" value="1"/>
</dbReference>
<dbReference type="PANTHER" id="PTHR11895:SF7">
    <property type="entry name" value="GLUTAMYL-TRNA(GLN) AMIDOTRANSFERASE SUBUNIT A, MITOCHONDRIAL"/>
    <property type="match status" value="1"/>
</dbReference>
<dbReference type="Proteomes" id="UP000440978">
    <property type="component" value="Unassembled WGS sequence"/>
</dbReference>
<dbReference type="Pfam" id="PF01425">
    <property type="entry name" value="Amidase"/>
    <property type="match status" value="1"/>
</dbReference>
<dbReference type="SUPFAM" id="SSF75304">
    <property type="entry name" value="Amidase signature (AS) enzymes"/>
    <property type="match status" value="1"/>
</dbReference>
<evidence type="ECO:0000259" key="2">
    <source>
        <dbReference type="Pfam" id="PF01425"/>
    </source>
</evidence>
<gene>
    <name evidence="3" type="ORF">GMB86_11130</name>
</gene>
<feature type="domain" description="Amidase" evidence="2">
    <location>
        <begin position="26"/>
        <end position="457"/>
    </location>
</feature>
<evidence type="ECO:0000256" key="1">
    <source>
        <dbReference type="ARBA" id="ARBA00009199"/>
    </source>
</evidence>